<comment type="caution">
    <text evidence="2">The sequence shown here is derived from an EMBL/GenBank/DDBJ whole genome shotgun (WGS) entry which is preliminary data.</text>
</comment>
<keyword evidence="3" id="KW-1185">Reference proteome</keyword>
<feature type="signal peptide" evidence="1">
    <location>
        <begin position="1"/>
        <end position="20"/>
    </location>
</feature>
<dbReference type="EMBL" id="JAXBLV010000244">
    <property type="protein sequence ID" value="MDY3563559.1"/>
    <property type="molecule type" value="Genomic_DNA"/>
</dbReference>
<gene>
    <name evidence="2" type="ORF">R5W23_005173</name>
</gene>
<keyword evidence="1" id="KW-0732">Signal</keyword>
<proteinExistence type="predicted"/>
<evidence type="ECO:0000256" key="1">
    <source>
        <dbReference type="SAM" id="SignalP"/>
    </source>
</evidence>
<dbReference type="Proteomes" id="UP001272242">
    <property type="component" value="Unassembled WGS sequence"/>
</dbReference>
<organism evidence="2 3">
    <name type="scientific">Gemmata algarum</name>
    <dbReference type="NCBI Taxonomy" id="2975278"/>
    <lineage>
        <taxon>Bacteria</taxon>
        <taxon>Pseudomonadati</taxon>
        <taxon>Planctomycetota</taxon>
        <taxon>Planctomycetia</taxon>
        <taxon>Gemmatales</taxon>
        <taxon>Gemmataceae</taxon>
        <taxon>Gemmata</taxon>
    </lineage>
</organism>
<feature type="chain" id="PRO_5046866057" evidence="1">
    <location>
        <begin position="21"/>
        <end position="311"/>
    </location>
</feature>
<reference evidence="3" key="1">
    <citation type="journal article" date="2023" name="Mar. Drugs">
        <title>Gemmata algarum, a Novel Planctomycete Isolated from an Algal Mat, Displays Antimicrobial Activity.</title>
        <authorList>
            <person name="Kumar G."/>
            <person name="Kallscheuer N."/>
            <person name="Kashif M."/>
            <person name="Ahamad S."/>
            <person name="Jagadeeshwari U."/>
            <person name="Pannikurungottu S."/>
            <person name="Haufschild T."/>
            <person name="Kabuu M."/>
            <person name="Sasikala C."/>
            <person name="Jogler C."/>
            <person name="Ramana C."/>
        </authorList>
    </citation>
    <scope>NUCLEOTIDE SEQUENCE [LARGE SCALE GENOMIC DNA]</scope>
    <source>
        <strain evidence="3">JC673</strain>
    </source>
</reference>
<accession>A0ABU5F7U8</accession>
<dbReference type="RefSeq" id="WP_320689736.1">
    <property type="nucleotide sequence ID" value="NZ_JAXBLV010000244.1"/>
</dbReference>
<evidence type="ECO:0000313" key="2">
    <source>
        <dbReference type="EMBL" id="MDY3563559.1"/>
    </source>
</evidence>
<sequence>MRVRKMILAPAALAVSALLAAGLATQLGQPPAAPPVWAGDYDVTAGPPEMIAPGTVVEQGPPKGWSHLVIKSLPRVRETETGRVPAVPLIGRNLTVRMAGWMFTAFTADVTRESPGPAAPYRLRAVGLGLGAHGTNGDTVVTTETASQNGVQMDWIKRQVLDTGYKIQGQAVIPARGPAFALIDTPVIVRCANRNRMVRYRYALLANPETGALDVLLWVLGAEGGECGDLTRAVQLEPNCVDKAELIPDPTEFNGPRPSDLSFAVDKLPPHRVEMVLPPELRERAARTRFAPDEARALETDLRKLIVGHRP</sequence>
<evidence type="ECO:0000313" key="3">
    <source>
        <dbReference type="Proteomes" id="UP001272242"/>
    </source>
</evidence>
<protein>
    <submittedName>
        <fullName evidence="2">Uncharacterized protein</fullName>
    </submittedName>
</protein>
<name>A0ABU5F7U8_9BACT</name>